<sequence length="86" mass="9496">MKLIVQHSHIKMVVKIVVTLFLLAFGLAHARYPIFPTPYAPPSNGIVKTSVNQFPGFTPPFYPPGHKKHPPSLEHPAKNAKMSING</sequence>
<dbReference type="EMBL" id="DQ652676">
    <property type="protein sequence ID" value="ABK28037.1"/>
    <property type="molecule type" value="Genomic_DNA"/>
</dbReference>
<reference evidence="2" key="1">
    <citation type="submission" date="2006-05" db="EMBL/GenBank/DDBJ databases">
        <title>Simultaneous high-throughput recombinational cloning of open reading frames in closed and open configurations.</title>
        <authorList>
            <person name="Underwood B.A."/>
            <person name="Vanderhaeghen R."/>
            <person name="Whitford R."/>
            <person name="Town C.D."/>
            <person name="Hilson P."/>
        </authorList>
    </citation>
    <scope>NUCLEOTIDE SEQUENCE</scope>
</reference>
<dbReference type="AlphaFoldDB" id="A0MDR0"/>
<protein>
    <submittedName>
        <fullName evidence="2">Uncharacterized protein</fullName>
    </submittedName>
</protein>
<dbReference type="ExpressionAtlas" id="A0MDR0">
    <property type="expression patterns" value="baseline and differential"/>
</dbReference>
<organism evidence="2">
    <name type="scientific">Arabidopsis thaliana</name>
    <name type="common">Mouse-ear cress</name>
    <dbReference type="NCBI Taxonomy" id="3702"/>
    <lineage>
        <taxon>Eukaryota</taxon>
        <taxon>Viridiplantae</taxon>
        <taxon>Streptophyta</taxon>
        <taxon>Embryophyta</taxon>
        <taxon>Tracheophyta</taxon>
        <taxon>Spermatophyta</taxon>
        <taxon>Magnoliopsida</taxon>
        <taxon>eudicotyledons</taxon>
        <taxon>Gunneridae</taxon>
        <taxon>Pentapetalae</taxon>
        <taxon>rosids</taxon>
        <taxon>malvids</taxon>
        <taxon>Brassicales</taxon>
        <taxon>Brassicaceae</taxon>
        <taxon>Camelineae</taxon>
        <taxon>Arabidopsis</taxon>
    </lineage>
</organism>
<feature type="region of interest" description="Disordered" evidence="1">
    <location>
        <begin position="65"/>
        <end position="86"/>
    </location>
</feature>
<feature type="non-terminal residue" evidence="2">
    <location>
        <position position="86"/>
    </location>
</feature>
<evidence type="ECO:0000256" key="1">
    <source>
        <dbReference type="SAM" id="MobiDB-lite"/>
    </source>
</evidence>
<proteinExistence type="predicted"/>
<name>A0MDR0_ARATH</name>
<evidence type="ECO:0000313" key="2">
    <source>
        <dbReference type="EMBL" id="ABK28037.1"/>
    </source>
</evidence>
<accession>A0MDR0</accession>